<keyword evidence="14" id="KW-1185">Reference proteome</keyword>
<dbReference type="Proteomes" id="UP001174909">
    <property type="component" value="Unassembled WGS sequence"/>
</dbReference>
<dbReference type="InterPro" id="IPR031168">
    <property type="entry name" value="G_TrmE"/>
</dbReference>
<dbReference type="InterPro" id="IPR004520">
    <property type="entry name" value="GTPase_MnmE"/>
</dbReference>
<dbReference type="GO" id="GO:0005525">
    <property type="term" value="F:GTP binding"/>
    <property type="evidence" value="ECO:0007669"/>
    <property type="project" value="UniProtKB-KW"/>
</dbReference>
<protein>
    <submittedName>
        <fullName evidence="13">tRNA modification GTPase MnmE</fullName>
    </submittedName>
</protein>
<evidence type="ECO:0000256" key="6">
    <source>
        <dbReference type="ARBA" id="ARBA00022741"/>
    </source>
</evidence>
<keyword evidence="10 11" id="KW-0342">GTP-binding</keyword>
<keyword evidence="5" id="KW-0479">Metal-binding</keyword>
<dbReference type="AlphaFoldDB" id="A0AA35SRV4"/>
<evidence type="ECO:0000256" key="8">
    <source>
        <dbReference type="ARBA" id="ARBA00022842"/>
    </source>
</evidence>
<dbReference type="InterPro" id="IPR005225">
    <property type="entry name" value="Small_GTP-bd"/>
</dbReference>
<dbReference type="GO" id="GO:0003924">
    <property type="term" value="F:GTPase activity"/>
    <property type="evidence" value="ECO:0007669"/>
    <property type="project" value="InterPro"/>
</dbReference>
<dbReference type="InterPro" id="IPR006073">
    <property type="entry name" value="GTP-bd"/>
</dbReference>
<dbReference type="Pfam" id="PF01926">
    <property type="entry name" value="MMR_HSR1"/>
    <property type="match status" value="1"/>
</dbReference>
<evidence type="ECO:0000256" key="5">
    <source>
        <dbReference type="ARBA" id="ARBA00022723"/>
    </source>
</evidence>
<evidence type="ECO:0000256" key="10">
    <source>
        <dbReference type="ARBA" id="ARBA00023134"/>
    </source>
</evidence>
<dbReference type="HAMAP" id="MF_00379">
    <property type="entry name" value="GTPase_MnmE"/>
    <property type="match status" value="1"/>
</dbReference>
<organism evidence="13 14">
    <name type="scientific">Geodia barretti</name>
    <name type="common">Barrett's horny sponge</name>
    <dbReference type="NCBI Taxonomy" id="519541"/>
    <lineage>
        <taxon>Eukaryota</taxon>
        <taxon>Metazoa</taxon>
        <taxon>Porifera</taxon>
        <taxon>Demospongiae</taxon>
        <taxon>Heteroscleromorpha</taxon>
        <taxon>Tetractinellida</taxon>
        <taxon>Astrophorina</taxon>
        <taxon>Geodiidae</taxon>
        <taxon>Geodia</taxon>
    </lineage>
</organism>
<dbReference type="InterPro" id="IPR027368">
    <property type="entry name" value="MnmE_dom2"/>
</dbReference>
<dbReference type="NCBIfam" id="TIGR00231">
    <property type="entry name" value="small_GTP"/>
    <property type="match status" value="1"/>
</dbReference>
<dbReference type="CDD" id="cd14858">
    <property type="entry name" value="TrmE_N"/>
    <property type="match status" value="1"/>
</dbReference>
<keyword evidence="3" id="KW-0963">Cytoplasm</keyword>
<gene>
    <name evidence="13" type="ORF">GBAR_LOCUS19714</name>
</gene>
<evidence type="ECO:0000256" key="11">
    <source>
        <dbReference type="RuleBase" id="RU003313"/>
    </source>
</evidence>
<dbReference type="NCBIfam" id="NF003661">
    <property type="entry name" value="PRK05291.1-3"/>
    <property type="match status" value="1"/>
</dbReference>
<dbReference type="PANTHER" id="PTHR42714">
    <property type="entry name" value="TRNA MODIFICATION GTPASE GTPBP3"/>
    <property type="match status" value="1"/>
</dbReference>
<comment type="subcellular location">
    <subcellularLocation>
        <location evidence="1">Plastid</location>
        <location evidence="1">Chloroplast</location>
    </subcellularLocation>
</comment>
<dbReference type="SUPFAM" id="SSF52540">
    <property type="entry name" value="P-loop containing nucleoside triphosphate hydrolases"/>
    <property type="match status" value="1"/>
</dbReference>
<feature type="domain" description="TrmE-type G" evidence="12">
    <location>
        <begin position="230"/>
        <end position="389"/>
    </location>
</feature>
<keyword evidence="4 11" id="KW-0819">tRNA processing</keyword>
<dbReference type="GO" id="GO:0030488">
    <property type="term" value="P:tRNA methylation"/>
    <property type="evidence" value="ECO:0007669"/>
    <property type="project" value="TreeGrafter"/>
</dbReference>
<dbReference type="Pfam" id="PF10396">
    <property type="entry name" value="TrmE_N"/>
    <property type="match status" value="1"/>
</dbReference>
<sequence length="468" mass="49883">MADGYSMKFHDTIAAIATARGEAGIGIVRVSGDLALPIAAELFRSPRGVSLTELSTHTLTYGHVIDTNASDDVIDEVLLGIMHAPKTYTGEDIVEFNCHGGIVTLTAVLDLVVKSGARVAEPGEFTKRAFLNGRLDLAQAEAVAELIASKTDLSRKIAIEALAGKLSDTVNSLSDRLADLLAEIEASIDFPEEDLDFMKVETQLGTARAVQTDLTALLDTATEGRIITEGVNVAILGKPNVGKSSLLNALVGATRAIVTEIPGTTRDTIEETINVNGIPLKLIDTAGIRQTDDIVEQQGVERSKAVLDRAELLLLMFDASQPLNNADLELLQTAQSAKAILILNKVDLPVLTPSTTLLVHCPKKQVVETAIPEDKGLDALKVTICEELLGGELVVGESPIVTNARHQEALRCANEGLNYAIESLENGMPPDLVAVDLRISLDGLGDIVGRTTTEDILDRIFSQFCVGK</sequence>
<proteinExistence type="inferred from homology"/>
<evidence type="ECO:0000256" key="7">
    <source>
        <dbReference type="ARBA" id="ARBA00022801"/>
    </source>
</evidence>
<dbReference type="InterPro" id="IPR025867">
    <property type="entry name" value="MnmE_helical"/>
</dbReference>
<accession>A0AA35SRV4</accession>
<name>A0AA35SRV4_GEOBA</name>
<evidence type="ECO:0000256" key="4">
    <source>
        <dbReference type="ARBA" id="ARBA00022694"/>
    </source>
</evidence>
<evidence type="ECO:0000256" key="1">
    <source>
        <dbReference type="ARBA" id="ARBA00004229"/>
    </source>
</evidence>
<comment type="caution">
    <text evidence="13">The sequence shown here is derived from an EMBL/GenBank/DDBJ whole genome shotgun (WGS) entry which is preliminary data.</text>
</comment>
<dbReference type="PROSITE" id="PS51709">
    <property type="entry name" value="G_TRME"/>
    <property type="match status" value="1"/>
</dbReference>
<dbReference type="FunFam" id="3.40.50.300:FF:000494">
    <property type="entry name" value="tRNA modification GTPase MnmE"/>
    <property type="match status" value="1"/>
</dbReference>
<keyword evidence="8" id="KW-0460">Magnesium</keyword>
<dbReference type="GO" id="GO:0005829">
    <property type="term" value="C:cytosol"/>
    <property type="evidence" value="ECO:0007669"/>
    <property type="project" value="TreeGrafter"/>
</dbReference>
<dbReference type="PANTHER" id="PTHR42714:SF2">
    <property type="entry name" value="TRNA MODIFICATION GTPASE GTPBP3, MITOCHONDRIAL"/>
    <property type="match status" value="1"/>
</dbReference>
<evidence type="ECO:0000259" key="12">
    <source>
        <dbReference type="PROSITE" id="PS51709"/>
    </source>
</evidence>
<comment type="similarity">
    <text evidence="2 11">Belongs to the TRAFAC class TrmE-Era-EngA-EngB-Septin-like GTPase superfamily. TrmE GTPase family.</text>
</comment>
<evidence type="ECO:0000313" key="13">
    <source>
        <dbReference type="EMBL" id="CAI8035100.1"/>
    </source>
</evidence>
<dbReference type="EMBL" id="CASHTH010002771">
    <property type="protein sequence ID" value="CAI8035100.1"/>
    <property type="molecule type" value="Genomic_DNA"/>
</dbReference>
<dbReference type="NCBIfam" id="TIGR00450">
    <property type="entry name" value="mnmE_trmE_thdF"/>
    <property type="match status" value="1"/>
</dbReference>
<dbReference type="CDD" id="cd04164">
    <property type="entry name" value="trmE"/>
    <property type="match status" value="1"/>
</dbReference>
<evidence type="ECO:0000313" key="14">
    <source>
        <dbReference type="Proteomes" id="UP001174909"/>
    </source>
</evidence>
<dbReference type="Gene3D" id="1.20.120.430">
    <property type="entry name" value="tRNA modification GTPase MnmE domain 2"/>
    <property type="match status" value="1"/>
</dbReference>
<dbReference type="GO" id="GO:0002098">
    <property type="term" value="P:tRNA wobble uridine modification"/>
    <property type="evidence" value="ECO:0007669"/>
    <property type="project" value="TreeGrafter"/>
</dbReference>
<evidence type="ECO:0000256" key="2">
    <source>
        <dbReference type="ARBA" id="ARBA00011043"/>
    </source>
</evidence>
<dbReference type="GO" id="GO:0042802">
    <property type="term" value="F:identical protein binding"/>
    <property type="evidence" value="ECO:0007669"/>
    <property type="project" value="UniProtKB-ARBA"/>
</dbReference>
<dbReference type="InterPro" id="IPR018948">
    <property type="entry name" value="GTP-bd_TrmE_N"/>
</dbReference>
<evidence type="ECO:0000256" key="3">
    <source>
        <dbReference type="ARBA" id="ARBA00022490"/>
    </source>
</evidence>
<dbReference type="SUPFAM" id="SSF116878">
    <property type="entry name" value="TrmE connector domain"/>
    <property type="match status" value="1"/>
</dbReference>
<dbReference type="Pfam" id="PF12631">
    <property type="entry name" value="MnmE_helical"/>
    <property type="match status" value="1"/>
</dbReference>
<dbReference type="GO" id="GO:0046872">
    <property type="term" value="F:metal ion binding"/>
    <property type="evidence" value="ECO:0007669"/>
    <property type="project" value="UniProtKB-KW"/>
</dbReference>
<dbReference type="InterPro" id="IPR027417">
    <property type="entry name" value="P-loop_NTPase"/>
</dbReference>
<dbReference type="Gene3D" id="3.40.50.300">
    <property type="entry name" value="P-loop containing nucleotide triphosphate hydrolases"/>
    <property type="match status" value="1"/>
</dbReference>
<evidence type="ECO:0000256" key="9">
    <source>
        <dbReference type="ARBA" id="ARBA00022958"/>
    </source>
</evidence>
<reference evidence="13" key="1">
    <citation type="submission" date="2023-03" db="EMBL/GenBank/DDBJ databases">
        <authorList>
            <person name="Steffen K."/>
            <person name="Cardenas P."/>
        </authorList>
    </citation>
    <scope>NUCLEOTIDE SEQUENCE</scope>
</reference>
<keyword evidence="9" id="KW-0630">Potassium</keyword>
<dbReference type="InterPro" id="IPR027266">
    <property type="entry name" value="TrmE/GcvT-like"/>
</dbReference>
<dbReference type="Gene3D" id="3.30.1360.120">
    <property type="entry name" value="Probable tRNA modification gtpase trme, domain 1"/>
    <property type="match status" value="1"/>
</dbReference>
<dbReference type="FunFam" id="3.30.1360.120:FF:000003">
    <property type="entry name" value="tRNA modification GTPase MnmE"/>
    <property type="match status" value="1"/>
</dbReference>
<keyword evidence="6 11" id="KW-0547">Nucleotide-binding</keyword>
<keyword evidence="7" id="KW-0378">Hydrolase</keyword>